<dbReference type="Pfam" id="PF00440">
    <property type="entry name" value="TetR_N"/>
    <property type="match status" value="1"/>
</dbReference>
<dbReference type="Proteomes" id="UP001319104">
    <property type="component" value="Unassembled WGS sequence"/>
</dbReference>
<accession>A0AAP2G344</accession>
<dbReference type="InterPro" id="IPR001647">
    <property type="entry name" value="HTH_TetR"/>
</dbReference>
<evidence type="ECO:0000313" key="4">
    <source>
        <dbReference type="EMBL" id="MBS9523055.1"/>
    </source>
</evidence>
<name>A0AAP2G344_9BACT</name>
<dbReference type="Gene3D" id="1.10.357.10">
    <property type="entry name" value="Tetracycline Repressor, domain 2"/>
    <property type="match status" value="1"/>
</dbReference>
<dbReference type="InterPro" id="IPR009057">
    <property type="entry name" value="Homeodomain-like_sf"/>
</dbReference>
<protein>
    <submittedName>
        <fullName evidence="4">TetR/AcrR family transcriptional regulator</fullName>
    </submittedName>
</protein>
<comment type="caution">
    <text evidence="4">The sequence shown here is derived from an EMBL/GenBank/DDBJ whole genome shotgun (WGS) entry which is preliminary data.</text>
</comment>
<evidence type="ECO:0000256" key="1">
    <source>
        <dbReference type="ARBA" id="ARBA00023125"/>
    </source>
</evidence>
<evidence type="ECO:0000313" key="5">
    <source>
        <dbReference type="Proteomes" id="UP001319104"/>
    </source>
</evidence>
<organism evidence="4 5">
    <name type="scientific">Litoribacter ruber</name>
    <dbReference type="NCBI Taxonomy" id="702568"/>
    <lineage>
        <taxon>Bacteria</taxon>
        <taxon>Pseudomonadati</taxon>
        <taxon>Bacteroidota</taxon>
        <taxon>Cytophagia</taxon>
        <taxon>Cytophagales</taxon>
        <taxon>Cyclobacteriaceae</taxon>
        <taxon>Litoribacter</taxon>
    </lineage>
</organism>
<feature type="domain" description="HTH tetR-type" evidence="3">
    <location>
        <begin position="24"/>
        <end position="84"/>
    </location>
</feature>
<dbReference type="GO" id="GO:0003677">
    <property type="term" value="F:DNA binding"/>
    <property type="evidence" value="ECO:0007669"/>
    <property type="project" value="UniProtKB-UniRule"/>
</dbReference>
<keyword evidence="1 2" id="KW-0238">DNA-binding</keyword>
<dbReference type="EMBL" id="JAHCMY010000001">
    <property type="protein sequence ID" value="MBS9523055.1"/>
    <property type="molecule type" value="Genomic_DNA"/>
</dbReference>
<gene>
    <name evidence="4" type="ORF">KI659_03405</name>
</gene>
<reference evidence="4 5" key="1">
    <citation type="submission" date="2021-05" db="EMBL/GenBank/DDBJ databases">
        <authorList>
            <person name="Zhang Z.D."/>
            <person name="Osman G."/>
        </authorList>
    </citation>
    <scope>NUCLEOTIDE SEQUENCE [LARGE SCALE GENOMIC DNA]</scope>
    <source>
        <strain evidence="4 5">KCTC 32217</strain>
    </source>
</reference>
<keyword evidence="5" id="KW-1185">Reference proteome</keyword>
<evidence type="ECO:0000259" key="3">
    <source>
        <dbReference type="PROSITE" id="PS50977"/>
    </source>
</evidence>
<proteinExistence type="predicted"/>
<dbReference type="PROSITE" id="PS50977">
    <property type="entry name" value="HTH_TETR_2"/>
    <property type="match status" value="1"/>
</dbReference>
<dbReference type="AlphaFoldDB" id="A0AAP2G344"/>
<evidence type="ECO:0000256" key="2">
    <source>
        <dbReference type="PROSITE-ProRule" id="PRU00335"/>
    </source>
</evidence>
<dbReference type="RefSeq" id="WP_213943922.1">
    <property type="nucleotide sequence ID" value="NZ_JAHBGI010000003.1"/>
</dbReference>
<sequence>MEQLLNRMRVDVNENVYLKDPFSSDLGKEIIEKSIQVMSTLGLESFTFKKLAVEVGSTEAAIYRYFENKHKLLLFLNLWYWGYLELNLVMGTANLTDPKHKLHIALQILIDGPIGKQNEFVNPVHLRQMLIEESFKAIMTKEVERDFKNGYFSSYLKIGERIAEIIYELNPTYKFPKTLASTIMESSLLQPYYAKHIPVLTEMTASGTERLEFYKELVFNVISTK</sequence>
<dbReference type="SUPFAM" id="SSF46689">
    <property type="entry name" value="Homeodomain-like"/>
    <property type="match status" value="1"/>
</dbReference>
<feature type="DNA-binding region" description="H-T-H motif" evidence="2">
    <location>
        <begin position="47"/>
        <end position="66"/>
    </location>
</feature>